<proteinExistence type="predicted"/>
<comment type="caution">
    <text evidence="1">The sequence shown here is derived from an EMBL/GenBank/DDBJ whole genome shotgun (WGS) entry which is preliminary data.</text>
</comment>
<protein>
    <submittedName>
        <fullName evidence="1">Uncharacterized protein</fullName>
    </submittedName>
</protein>
<accession>W1DPU5</accession>
<keyword evidence="2" id="KW-1185">Reference proteome</keyword>
<dbReference type="AlphaFoldDB" id="W1DPU5"/>
<reference evidence="1" key="1">
    <citation type="submission" date="2013-10" db="EMBL/GenBank/DDBJ databases">
        <title>Antibiotic resistance diversity of beta-lactamase producers in the General Hospital Vienna.</title>
        <authorList>
            <person name="Barisic I."/>
            <person name="Mitteregger D."/>
            <person name="Hirschl A.M."/>
            <person name="Noehammer C."/>
            <person name="Wiesinger-Mayr H."/>
        </authorList>
    </citation>
    <scope>NUCLEOTIDE SEQUENCE [LARGE SCALE GENOMIC DNA]</scope>
    <source>
        <strain evidence="1">IS43</strain>
    </source>
</reference>
<evidence type="ECO:0000313" key="1">
    <source>
        <dbReference type="EMBL" id="CDL10832.1"/>
    </source>
</evidence>
<dbReference type="EMBL" id="CBWK010000561">
    <property type="protein sequence ID" value="CDL10832.1"/>
    <property type="molecule type" value="Genomic_DNA"/>
</dbReference>
<name>W1DPU5_KLEPN</name>
<evidence type="ECO:0000313" key="2">
    <source>
        <dbReference type="Proteomes" id="UP000019183"/>
    </source>
</evidence>
<dbReference type="Proteomes" id="UP000019183">
    <property type="component" value="Unassembled WGS sequence"/>
</dbReference>
<organism evidence="1 2">
    <name type="scientific">Klebsiella pneumoniae IS43</name>
    <dbReference type="NCBI Taxonomy" id="1432552"/>
    <lineage>
        <taxon>Bacteria</taxon>
        <taxon>Pseudomonadati</taxon>
        <taxon>Pseudomonadota</taxon>
        <taxon>Gammaproteobacteria</taxon>
        <taxon>Enterobacterales</taxon>
        <taxon>Enterobacteriaceae</taxon>
        <taxon>Klebsiella/Raoultella group</taxon>
        <taxon>Klebsiella</taxon>
        <taxon>Klebsiella pneumoniae complex</taxon>
    </lineage>
</organism>
<sequence length="42" mass="4548">MAIFILHLCEKDPLWRASAIEHTFTFPAAGGGYHLAGAAVYT</sequence>